<keyword evidence="2" id="KW-0732">Signal</keyword>
<dbReference type="PANTHER" id="PTHR34587:SF2">
    <property type="entry name" value="G-PROTEIN COUPLED RECEPTORS FAMILY 1 PROFILE DOMAIN-CONTAINING PROTEIN"/>
    <property type="match status" value="1"/>
</dbReference>
<name>A0A8H5CAH0_9AGAR</name>
<feature type="region of interest" description="Disordered" evidence="1">
    <location>
        <begin position="113"/>
        <end position="171"/>
    </location>
</feature>
<dbReference type="PANTHER" id="PTHR34587">
    <property type="entry name" value="VWFA DOMAIN-CONTAINING PROTEIN"/>
    <property type="match status" value="1"/>
</dbReference>
<feature type="compositionally biased region" description="Gly residues" evidence="1">
    <location>
        <begin position="153"/>
        <end position="165"/>
    </location>
</feature>
<organism evidence="3 4">
    <name type="scientific">Ephemerocybe angulata</name>
    <dbReference type="NCBI Taxonomy" id="980116"/>
    <lineage>
        <taxon>Eukaryota</taxon>
        <taxon>Fungi</taxon>
        <taxon>Dikarya</taxon>
        <taxon>Basidiomycota</taxon>
        <taxon>Agaricomycotina</taxon>
        <taxon>Agaricomycetes</taxon>
        <taxon>Agaricomycetidae</taxon>
        <taxon>Agaricales</taxon>
        <taxon>Agaricineae</taxon>
        <taxon>Psathyrellaceae</taxon>
        <taxon>Ephemerocybe</taxon>
    </lineage>
</organism>
<gene>
    <name evidence="3" type="ORF">D9611_003417</name>
</gene>
<reference evidence="3 4" key="1">
    <citation type="journal article" date="2020" name="ISME J.">
        <title>Uncovering the hidden diversity of litter-decomposition mechanisms in mushroom-forming fungi.</title>
        <authorList>
            <person name="Floudas D."/>
            <person name="Bentzer J."/>
            <person name="Ahren D."/>
            <person name="Johansson T."/>
            <person name="Persson P."/>
            <person name="Tunlid A."/>
        </authorList>
    </citation>
    <scope>NUCLEOTIDE SEQUENCE [LARGE SCALE GENOMIC DNA]</scope>
    <source>
        <strain evidence="3 4">CBS 175.51</strain>
    </source>
</reference>
<proteinExistence type="predicted"/>
<dbReference type="InterPro" id="IPR053216">
    <property type="entry name" value="Appressorial_penetr-assoc"/>
</dbReference>
<dbReference type="OrthoDB" id="2336871at2759"/>
<comment type="caution">
    <text evidence="3">The sequence shown here is derived from an EMBL/GenBank/DDBJ whole genome shotgun (WGS) entry which is preliminary data.</text>
</comment>
<evidence type="ECO:0000256" key="1">
    <source>
        <dbReference type="SAM" id="MobiDB-lite"/>
    </source>
</evidence>
<accession>A0A8H5CAH0</accession>
<feature type="compositionally biased region" description="Low complexity" evidence="1">
    <location>
        <begin position="120"/>
        <end position="152"/>
    </location>
</feature>
<evidence type="ECO:0000313" key="4">
    <source>
        <dbReference type="Proteomes" id="UP000541558"/>
    </source>
</evidence>
<dbReference type="Proteomes" id="UP000541558">
    <property type="component" value="Unassembled WGS sequence"/>
</dbReference>
<keyword evidence="4" id="KW-1185">Reference proteome</keyword>
<protein>
    <recommendedName>
        <fullName evidence="5">Carbohydrate-binding module family 19 domain-containing protein</fullName>
    </recommendedName>
</protein>
<evidence type="ECO:0008006" key="5">
    <source>
        <dbReference type="Google" id="ProtNLM"/>
    </source>
</evidence>
<dbReference type="EMBL" id="JAACJK010000057">
    <property type="protein sequence ID" value="KAF5336982.1"/>
    <property type="molecule type" value="Genomic_DNA"/>
</dbReference>
<evidence type="ECO:0000313" key="3">
    <source>
        <dbReference type="EMBL" id="KAF5336982.1"/>
    </source>
</evidence>
<sequence length="379" mass="39123">MHYTFLILSLVCAAVARPMEALEKRQAGFALKNGQDAIALNSKFQGLNANSPCKAGENACINNGFAQCVGGKFVVQGCAPGTICAALPLVNSPGTSIACTTAGDRDARIAATGAKGGSGEAQQGNNNQAQPQKPNSGVNNNNNNDNAGKNNNNGGGNNGNNGGGDPQKSLTLDPAVIAKGFENNGQSKPEPGQVPSLTSSNNFINYCKTVNLPISNGAQVAGGSCNPAPMGAIPAKSKMPASKFVNPPNLGTIRANQKFTIQMAIQNLETGHFVNAAENYFSAPQQLNAQGIIQGHSHVAIQKLDSMGQKKIADPTVFAFFKGLNGAAKNGILSTEVTQGLPKGVYRLASINAASNHQPVLAPVAQHGSLDDIVYFTVE</sequence>
<evidence type="ECO:0000256" key="2">
    <source>
        <dbReference type="SAM" id="SignalP"/>
    </source>
</evidence>
<dbReference type="AlphaFoldDB" id="A0A8H5CAH0"/>
<feature type="chain" id="PRO_5034412077" description="Carbohydrate-binding module family 19 domain-containing protein" evidence="2">
    <location>
        <begin position="17"/>
        <end position="379"/>
    </location>
</feature>
<feature type="signal peptide" evidence="2">
    <location>
        <begin position="1"/>
        <end position="16"/>
    </location>
</feature>